<evidence type="ECO:0000256" key="4">
    <source>
        <dbReference type="ARBA" id="ARBA00022989"/>
    </source>
</evidence>
<dbReference type="AlphaFoldDB" id="A0AAN6M9K0"/>
<dbReference type="InterPro" id="IPR024512">
    <property type="entry name" value="Ser_palmitoyltrfase_ssu-like"/>
</dbReference>
<keyword evidence="2 6" id="KW-0812">Transmembrane</keyword>
<evidence type="ECO:0000313" key="7">
    <source>
        <dbReference type="EMBL" id="KAK3216911.1"/>
    </source>
</evidence>
<gene>
    <name evidence="7" type="ORF">GRF29_1g1320765</name>
</gene>
<evidence type="ECO:0000256" key="6">
    <source>
        <dbReference type="SAM" id="Phobius"/>
    </source>
</evidence>
<comment type="caution">
    <text evidence="7">The sequence shown here is derived from an EMBL/GenBank/DDBJ whole genome shotgun (WGS) entry which is preliminary data.</text>
</comment>
<evidence type="ECO:0000256" key="5">
    <source>
        <dbReference type="ARBA" id="ARBA00023136"/>
    </source>
</evidence>
<keyword evidence="3" id="KW-0256">Endoplasmic reticulum</keyword>
<comment type="subcellular location">
    <subcellularLocation>
        <location evidence="1">Endoplasmic reticulum membrane</location>
        <topology evidence="1">Multi-pass membrane protein</topology>
    </subcellularLocation>
</comment>
<proteinExistence type="predicted"/>
<organism evidence="7 8">
    <name type="scientific">Pseudopithomyces chartarum</name>
    <dbReference type="NCBI Taxonomy" id="1892770"/>
    <lineage>
        <taxon>Eukaryota</taxon>
        <taxon>Fungi</taxon>
        <taxon>Dikarya</taxon>
        <taxon>Ascomycota</taxon>
        <taxon>Pezizomycotina</taxon>
        <taxon>Dothideomycetes</taxon>
        <taxon>Pleosporomycetidae</taxon>
        <taxon>Pleosporales</taxon>
        <taxon>Massarineae</taxon>
        <taxon>Didymosphaeriaceae</taxon>
        <taxon>Pseudopithomyces</taxon>
    </lineage>
</organism>
<dbReference type="EMBL" id="WVTA01000001">
    <property type="protein sequence ID" value="KAK3216911.1"/>
    <property type="molecule type" value="Genomic_DNA"/>
</dbReference>
<protein>
    <submittedName>
        <fullName evidence="7">Uncharacterized protein</fullName>
    </submittedName>
</protein>
<evidence type="ECO:0000313" key="8">
    <source>
        <dbReference type="Proteomes" id="UP001280581"/>
    </source>
</evidence>
<dbReference type="Proteomes" id="UP001280581">
    <property type="component" value="Unassembled WGS sequence"/>
</dbReference>
<reference evidence="7 8" key="1">
    <citation type="submission" date="2021-02" db="EMBL/GenBank/DDBJ databases">
        <title>Genome assembly of Pseudopithomyces chartarum.</title>
        <authorList>
            <person name="Jauregui R."/>
            <person name="Singh J."/>
            <person name="Voisey C."/>
        </authorList>
    </citation>
    <scope>NUCLEOTIDE SEQUENCE [LARGE SCALE GENOMIC DNA]</scope>
    <source>
        <strain evidence="7 8">AGR01</strain>
    </source>
</reference>
<keyword evidence="8" id="KW-1185">Reference proteome</keyword>
<dbReference type="Pfam" id="PF11779">
    <property type="entry name" value="SPT_ssu-like"/>
    <property type="match status" value="1"/>
</dbReference>
<dbReference type="GO" id="GO:0005789">
    <property type="term" value="C:endoplasmic reticulum membrane"/>
    <property type="evidence" value="ECO:0007669"/>
    <property type="project" value="UniProtKB-SubCell"/>
</dbReference>
<feature type="transmembrane region" description="Helical" evidence="6">
    <location>
        <begin position="56"/>
        <end position="77"/>
    </location>
</feature>
<name>A0AAN6M9K0_9PLEO</name>
<sequence>MLDSASASTTVLLGAAAALLLAAMLYPSSLLKWLQRKRYQYEVTFSLYMLTSTEKFILNSVLFLLLSLFIIAASLYLPEHIAFMAHRMFYYFSGDSSHFTTAPAAKDFGTSATQLLGNANAQHAGAATHDL</sequence>
<accession>A0AAN6M9K0</accession>
<evidence type="ECO:0000256" key="2">
    <source>
        <dbReference type="ARBA" id="ARBA00022692"/>
    </source>
</evidence>
<evidence type="ECO:0000256" key="3">
    <source>
        <dbReference type="ARBA" id="ARBA00022824"/>
    </source>
</evidence>
<keyword evidence="5 6" id="KW-0472">Membrane</keyword>
<evidence type="ECO:0000256" key="1">
    <source>
        <dbReference type="ARBA" id="ARBA00004477"/>
    </source>
</evidence>
<keyword evidence="4 6" id="KW-1133">Transmembrane helix</keyword>